<keyword evidence="1" id="KW-0812">Transmembrane</keyword>
<organism evidence="2 3">
    <name type="scientific">Nitrosomonas cryotolerans ATCC 49181</name>
    <dbReference type="NCBI Taxonomy" id="1131553"/>
    <lineage>
        <taxon>Bacteria</taxon>
        <taxon>Pseudomonadati</taxon>
        <taxon>Pseudomonadota</taxon>
        <taxon>Betaproteobacteria</taxon>
        <taxon>Nitrosomonadales</taxon>
        <taxon>Nitrosomonadaceae</taxon>
        <taxon>Nitrosomonas</taxon>
    </lineage>
</organism>
<dbReference type="AlphaFoldDB" id="A0A1N6ITW2"/>
<keyword evidence="3" id="KW-1185">Reference proteome</keyword>
<proteinExistence type="predicted"/>
<name>A0A1N6ITW2_9PROT</name>
<dbReference type="EMBL" id="FSRO01000001">
    <property type="protein sequence ID" value="SIO35446.1"/>
    <property type="molecule type" value="Genomic_DNA"/>
</dbReference>
<dbReference type="STRING" id="44575.SAMN05216419_102426"/>
<evidence type="ECO:0000256" key="1">
    <source>
        <dbReference type="SAM" id="Phobius"/>
    </source>
</evidence>
<protein>
    <submittedName>
        <fullName evidence="2">Uncharacterized protein</fullName>
    </submittedName>
</protein>
<evidence type="ECO:0000313" key="2">
    <source>
        <dbReference type="EMBL" id="SIO35446.1"/>
    </source>
</evidence>
<sequence>MKRYIFLLQSKQFFFFVIFAFLIFVFISRLGYASQEADTLRDHVRDLEDVVVRYTEIPNIAGEGASLHIYNDGYAVVSYPAYMQRAGNYGIYLNQETLDHLWVLVTGKDILEFNEQAVFQRKSALNQARKELLSKLSNITDTFGMRLEIYPNRYKFVGFRNGDSGELKEIFWSGLKWDAYQFPEIKEIQILANIQQALMAVMARSDLKKID</sequence>
<dbReference type="Proteomes" id="UP000185062">
    <property type="component" value="Unassembled WGS sequence"/>
</dbReference>
<evidence type="ECO:0000313" key="3">
    <source>
        <dbReference type="Proteomes" id="UP000185062"/>
    </source>
</evidence>
<feature type="transmembrane region" description="Helical" evidence="1">
    <location>
        <begin position="12"/>
        <end position="32"/>
    </location>
</feature>
<accession>A0A1N6ITW2</accession>
<keyword evidence="1" id="KW-1133">Transmembrane helix</keyword>
<keyword evidence="1" id="KW-0472">Membrane</keyword>
<reference evidence="2 3" key="1">
    <citation type="submission" date="2016-12" db="EMBL/GenBank/DDBJ databases">
        <authorList>
            <person name="Song W.-J."/>
            <person name="Kurnit D.M."/>
        </authorList>
    </citation>
    <scope>NUCLEOTIDE SEQUENCE [LARGE SCALE GENOMIC DNA]</scope>
    <source>
        <strain evidence="2 3">ATCC 49181</strain>
    </source>
</reference>
<gene>
    <name evidence="2" type="ORF">SAMN02743940_2071</name>
</gene>